<sequence>MPRMREEYVSERFDAPARAAEATVAMIPGRRKAVGSA</sequence>
<keyword evidence="2" id="KW-1185">Reference proteome</keyword>
<dbReference type="AlphaFoldDB" id="A0A7W8Z3X1"/>
<dbReference type="EMBL" id="JACHBR010000001">
    <property type="protein sequence ID" value="MBB5626578.1"/>
    <property type="molecule type" value="Genomic_DNA"/>
</dbReference>
<reference evidence="1 2" key="1">
    <citation type="submission" date="2020-08" db="EMBL/GenBank/DDBJ databases">
        <title>Sequencing the genomes of 1000 actinobacteria strains.</title>
        <authorList>
            <person name="Klenk H.-P."/>
        </authorList>
    </citation>
    <scope>NUCLEOTIDE SEQUENCE [LARGE SCALE GENOMIC DNA]</scope>
    <source>
        <strain evidence="1 2">DSM 45790</strain>
    </source>
</reference>
<gene>
    <name evidence="1" type="ORF">BJ981_002277</name>
</gene>
<organism evidence="1 2">
    <name type="scientific">Sphaerisporangium krabiense</name>
    <dbReference type="NCBI Taxonomy" id="763782"/>
    <lineage>
        <taxon>Bacteria</taxon>
        <taxon>Bacillati</taxon>
        <taxon>Actinomycetota</taxon>
        <taxon>Actinomycetes</taxon>
        <taxon>Streptosporangiales</taxon>
        <taxon>Streptosporangiaceae</taxon>
        <taxon>Sphaerisporangium</taxon>
    </lineage>
</organism>
<proteinExistence type="predicted"/>
<protein>
    <submittedName>
        <fullName evidence="1">Uncharacterized protein</fullName>
    </submittedName>
</protein>
<accession>A0A7W8Z3X1</accession>
<name>A0A7W8Z3X1_9ACTN</name>
<evidence type="ECO:0000313" key="2">
    <source>
        <dbReference type="Proteomes" id="UP000588112"/>
    </source>
</evidence>
<dbReference type="Proteomes" id="UP000588112">
    <property type="component" value="Unassembled WGS sequence"/>
</dbReference>
<evidence type="ECO:0000313" key="1">
    <source>
        <dbReference type="EMBL" id="MBB5626578.1"/>
    </source>
</evidence>
<comment type="caution">
    <text evidence="1">The sequence shown here is derived from an EMBL/GenBank/DDBJ whole genome shotgun (WGS) entry which is preliminary data.</text>
</comment>